<protein>
    <submittedName>
        <fullName evidence="2">Tetratricopeptide repeat protein 22</fullName>
    </submittedName>
</protein>
<gene>
    <name evidence="2" type="primary">ttc22</name>
</gene>
<dbReference type="GeneID" id="105893710"/>
<dbReference type="OrthoDB" id="9976543at2759"/>
<dbReference type="CTD" id="55001"/>
<reference evidence="2" key="1">
    <citation type="submission" date="2025-08" db="UniProtKB">
        <authorList>
            <consortium name="RefSeq"/>
        </authorList>
    </citation>
    <scope>IDENTIFICATION</scope>
</reference>
<dbReference type="Pfam" id="PF13181">
    <property type="entry name" value="TPR_8"/>
    <property type="match status" value="1"/>
</dbReference>
<dbReference type="RefSeq" id="XP_042564925.1">
    <property type="nucleotide sequence ID" value="XM_042708991.1"/>
</dbReference>
<dbReference type="InterPro" id="IPR019734">
    <property type="entry name" value="TPR_rpt"/>
</dbReference>
<dbReference type="SMART" id="SM00028">
    <property type="entry name" value="TPR"/>
    <property type="match status" value="4"/>
</dbReference>
<organism evidence="1 2">
    <name type="scientific">Clupea harengus</name>
    <name type="common">Atlantic herring</name>
    <dbReference type="NCBI Taxonomy" id="7950"/>
    <lineage>
        <taxon>Eukaryota</taxon>
        <taxon>Metazoa</taxon>
        <taxon>Chordata</taxon>
        <taxon>Craniata</taxon>
        <taxon>Vertebrata</taxon>
        <taxon>Euteleostomi</taxon>
        <taxon>Actinopterygii</taxon>
        <taxon>Neopterygii</taxon>
        <taxon>Teleostei</taxon>
        <taxon>Clupei</taxon>
        <taxon>Clupeiformes</taxon>
        <taxon>Clupeoidei</taxon>
        <taxon>Clupeidae</taxon>
        <taxon>Clupea</taxon>
    </lineage>
</organism>
<dbReference type="InterPro" id="IPR042342">
    <property type="entry name" value="TTC22"/>
</dbReference>
<dbReference type="KEGG" id="char:105893710"/>
<dbReference type="Proteomes" id="UP000515152">
    <property type="component" value="Chromosome 10"/>
</dbReference>
<dbReference type="PANTHER" id="PTHR16253">
    <property type="entry name" value="TETRATRICOPEPTIDE REPEAT PROTEIN 22"/>
    <property type="match status" value="1"/>
</dbReference>
<dbReference type="AlphaFoldDB" id="A0A8M1KQM8"/>
<evidence type="ECO:0000313" key="2">
    <source>
        <dbReference type="RefSeq" id="XP_042564925.1"/>
    </source>
</evidence>
<keyword evidence="1" id="KW-1185">Reference proteome</keyword>
<sequence>MEDSTTSDEDLEALIEGLDYIPGHFHLGLHLNGEARGPVELRRRDTHLRQESLRAQLEAETGWLQYAVRNLLGLLDFHLDQLAEAEEAFRGVCREEPTNLNAWANLGYVYDRLGREAEAGECVEKVSALMGLGDGDDDQDGPRLRAARCLAEQAYAHPWDVELEDEDVFRERLTATVTLYNRALDHGAELIPTEEKRSWYLKMATVYISTYLFYSLTRLSILQIISGRGPPPVCAVICRLDGMLRDKENSEYSRLPLYNKGLKLLTQVLESDRVNLKALAWCYVGVLLERKSEFSTVPMAVHDCGYSGSEPLSCYGLAIKFATDDALILNQLVKVFLELGKHDMATGISNMALNVLPDPELNWQAYCNRAKINVTAYVRDLERAKQRHAGIPDRQILREAKADLERVLSVRPCLRTHLEMAQVFYYMGVDAVQESLLVDEGAVNSALVCLARALQCPPGESLPELQLLRGRCLLLKGEEHNAADCFLRALKLQRPGAADPAVLGCLLTALLACCCPGPDTDSAIIRLEECVRRAEKTYSAGVVRAELRALCRSHTAEVTELSRTLVKRGRNKLVRHLLDSLQPRGKTVLGRSLSV</sequence>
<accession>A0A8M1KQM8</accession>
<proteinExistence type="predicted"/>
<evidence type="ECO:0000313" key="1">
    <source>
        <dbReference type="Proteomes" id="UP000515152"/>
    </source>
</evidence>
<name>A0A8M1KQM8_CLUHA</name>
<dbReference type="PANTHER" id="PTHR16253:SF0">
    <property type="entry name" value="TETRATRICOPEPTIDE REPEAT PROTEIN 22"/>
    <property type="match status" value="1"/>
</dbReference>